<accession>A0A1H5FYG1</accession>
<reference evidence="6 7" key="1">
    <citation type="submission" date="2016-10" db="EMBL/GenBank/DDBJ databases">
        <authorList>
            <person name="de Groot N.N."/>
        </authorList>
    </citation>
    <scope>NUCLEOTIDE SEQUENCE [LARGE SCALE GENOMIC DNA]</scope>
    <source>
        <strain evidence="6 7">BS3662</strain>
    </source>
</reference>
<dbReference type="Gene3D" id="3.40.50.1010">
    <property type="entry name" value="5'-nuclease"/>
    <property type="match status" value="1"/>
</dbReference>
<dbReference type="Proteomes" id="UP000198985">
    <property type="component" value="Unassembled WGS sequence"/>
</dbReference>
<proteinExistence type="inferred from homology"/>
<dbReference type="InterPro" id="IPR027417">
    <property type="entry name" value="P-loop_NTPase"/>
</dbReference>
<name>A0A1H5FYG1_9PSED</name>
<dbReference type="SMART" id="SM00670">
    <property type="entry name" value="PINc"/>
    <property type="match status" value="1"/>
</dbReference>
<feature type="domain" description="PIN" evidence="5">
    <location>
        <begin position="14"/>
        <end position="148"/>
    </location>
</feature>
<dbReference type="FunFam" id="3.40.50.300:FF:000013">
    <property type="entry name" value="PhoH family ATPase"/>
    <property type="match status" value="1"/>
</dbReference>
<dbReference type="FunFam" id="3.40.50.1010:FF:000007">
    <property type="entry name" value="PhoH family protein"/>
    <property type="match status" value="1"/>
</dbReference>
<organism evidence="6 7">
    <name type="scientific">Pseudomonas migulae</name>
    <dbReference type="NCBI Taxonomy" id="78543"/>
    <lineage>
        <taxon>Bacteria</taxon>
        <taxon>Pseudomonadati</taxon>
        <taxon>Pseudomonadota</taxon>
        <taxon>Gammaproteobacteria</taxon>
        <taxon>Pseudomonadales</taxon>
        <taxon>Pseudomonadaceae</taxon>
        <taxon>Pseudomonas</taxon>
    </lineage>
</organism>
<dbReference type="PANTHER" id="PTHR30473:SF2">
    <property type="entry name" value="PIN DOMAIN-CONTAINING PROTEIN"/>
    <property type="match status" value="1"/>
</dbReference>
<dbReference type="InterPro" id="IPR002716">
    <property type="entry name" value="PIN_dom"/>
</dbReference>
<dbReference type="EMBL" id="FNTY01000002">
    <property type="protein sequence ID" value="SEE08214.1"/>
    <property type="molecule type" value="Genomic_DNA"/>
</dbReference>
<dbReference type="CDD" id="cd09883">
    <property type="entry name" value="PIN_VapC_PhoHL-ATPase"/>
    <property type="match status" value="1"/>
</dbReference>
<evidence type="ECO:0000313" key="6">
    <source>
        <dbReference type="EMBL" id="SEE08214.1"/>
    </source>
</evidence>
<evidence type="ECO:0000256" key="1">
    <source>
        <dbReference type="ARBA" id="ARBA00010393"/>
    </source>
</evidence>
<dbReference type="GO" id="GO:0005524">
    <property type="term" value="F:ATP binding"/>
    <property type="evidence" value="ECO:0007669"/>
    <property type="project" value="UniProtKB-KW"/>
</dbReference>
<dbReference type="Pfam" id="PF13638">
    <property type="entry name" value="PIN_4"/>
    <property type="match status" value="1"/>
</dbReference>
<gene>
    <name evidence="6" type="ORF">SAMN04490194_0942</name>
</gene>
<evidence type="ECO:0000256" key="2">
    <source>
        <dbReference type="ARBA" id="ARBA00022741"/>
    </source>
</evidence>
<dbReference type="InterPro" id="IPR051451">
    <property type="entry name" value="PhoH2-like"/>
</dbReference>
<keyword evidence="2" id="KW-0547">Nucleotide-binding</keyword>
<dbReference type="PANTHER" id="PTHR30473">
    <property type="entry name" value="PROTEIN PHOH"/>
    <property type="match status" value="1"/>
</dbReference>
<dbReference type="AlphaFoldDB" id="A0A1H5FYG1"/>
<evidence type="ECO:0000256" key="3">
    <source>
        <dbReference type="ARBA" id="ARBA00022840"/>
    </source>
</evidence>
<dbReference type="GO" id="GO:0005829">
    <property type="term" value="C:cytosol"/>
    <property type="evidence" value="ECO:0007669"/>
    <property type="project" value="TreeGrafter"/>
</dbReference>
<comment type="similarity">
    <text evidence="4">In the N-terminal section; belongs to the PINc/VapC protein family.</text>
</comment>
<dbReference type="SUPFAM" id="SSF52540">
    <property type="entry name" value="P-loop containing nucleoside triphosphate hydrolases"/>
    <property type="match status" value="1"/>
</dbReference>
<keyword evidence="3" id="KW-0067">ATP-binding</keyword>
<evidence type="ECO:0000256" key="4">
    <source>
        <dbReference type="ARBA" id="ARBA00046345"/>
    </source>
</evidence>
<dbReference type="SUPFAM" id="SSF88723">
    <property type="entry name" value="PIN domain-like"/>
    <property type="match status" value="1"/>
</dbReference>
<dbReference type="Gene3D" id="3.40.50.300">
    <property type="entry name" value="P-loop containing nucleotide triphosphate hydrolases"/>
    <property type="match status" value="1"/>
</dbReference>
<evidence type="ECO:0000259" key="5">
    <source>
        <dbReference type="SMART" id="SM00670"/>
    </source>
</evidence>
<dbReference type="InterPro" id="IPR029060">
    <property type="entry name" value="PIN-like_dom_sf"/>
</dbReference>
<protein>
    <submittedName>
        <fullName evidence="6">PhoH-like ATPase</fullName>
    </submittedName>
</protein>
<dbReference type="RefSeq" id="WP_084320717.1">
    <property type="nucleotide sequence ID" value="NZ_FNTY01000002.1"/>
</dbReference>
<evidence type="ECO:0000313" key="7">
    <source>
        <dbReference type="Proteomes" id="UP000198985"/>
    </source>
</evidence>
<dbReference type="InterPro" id="IPR003714">
    <property type="entry name" value="PhoH"/>
</dbReference>
<dbReference type="Pfam" id="PF02562">
    <property type="entry name" value="PhoH"/>
    <property type="match status" value="1"/>
</dbReference>
<comment type="similarity">
    <text evidence="1">Belongs to the PhoH family.</text>
</comment>
<sequence>MDDHGRSSSSNQPILYVLDTNVLIHDPNALLNFEEHHVAIPMTVLEELDKLKSGHHSVAAECRQAIRLIDKTLGDASPEDVELGVPIQRGKSGPKGLLSILMSKRTEPNIILPEHLNDNIIINQLIDLHAREPKLPVVLVTKDINMRLKARACGIAAEDYSTDQLVDDVSLLPNGYHNMAGSFWDLVRNVETRQDHGRTWHQVKMIDNLPAVHINEFIIDEQGFVGWIKEIDEDKLLILDLHQEPLLHQEAWGLKPRDIYQSLALYALLDPDIHLVNLSGAAGSGKTILALAAAIEQTMVSKRYRRIIATRSVQGLDQEIGFLPGTEAEKMEPWLGAITDNLEALHMDDENTHGSVDYILSKVPLQFKSLNYIRGRSFQQSLILIDECQNLTPHQMKTIITRAGAGSKVVCLGNLAQIDTPYLSATSSGLTYLTERFKDFPNGVHITLQGVPRSILAEYAESHL</sequence>